<dbReference type="InterPro" id="IPR003870">
    <property type="entry name" value="DUF222"/>
</dbReference>
<organism evidence="3 4">
    <name type="scientific">Mycolicibacterium fallax</name>
    <name type="common">Mycobacterium fallax</name>
    <dbReference type="NCBI Taxonomy" id="1793"/>
    <lineage>
        <taxon>Bacteria</taxon>
        <taxon>Bacillati</taxon>
        <taxon>Actinomycetota</taxon>
        <taxon>Actinomycetes</taxon>
        <taxon>Mycobacteriales</taxon>
        <taxon>Mycobacteriaceae</taxon>
        <taxon>Mycolicibacterium</taxon>
    </lineage>
</organism>
<gene>
    <name evidence="3" type="ORF">AWC04_15350</name>
</gene>
<dbReference type="EMBL" id="LQOJ01000049">
    <property type="protein sequence ID" value="ORV00787.1"/>
    <property type="molecule type" value="Genomic_DNA"/>
</dbReference>
<feature type="domain" description="HNH nuclease" evidence="2">
    <location>
        <begin position="439"/>
        <end position="492"/>
    </location>
</feature>
<dbReference type="SMART" id="SM00507">
    <property type="entry name" value="HNHc"/>
    <property type="match status" value="1"/>
</dbReference>
<keyword evidence="4" id="KW-1185">Reference proteome</keyword>
<dbReference type="CDD" id="cd00085">
    <property type="entry name" value="HNHc"/>
    <property type="match status" value="1"/>
</dbReference>
<dbReference type="STRING" id="1793.AWC04_15350"/>
<dbReference type="InterPro" id="IPR003615">
    <property type="entry name" value="HNH_nuc"/>
</dbReference>
<evidence type="ECO:0000256" key="1">
    <source>
        <dbReference type="SAM" id="MobiDB-lite"/>
    </source>
</evidence>
<dbReference type="Pfam" id="PF02720">
    <property type="entry name" value="DUF222"/>
    <property type="match status" value="1"/>
</dbReference>
<proteinExistence type="predicted"/>
<evidence type="ECO:0000313" key="4">
    <source>
        <dbReference type="Proteomes" id="UP000193484"/>
    </source>
</evidence>
<evidence type="ECO:0000313" key="3">
    <source>
        <dbReference type="EMBL" id="ORV00787.1"/>
    </source>
</evidence>
<dbReference type="AlphaFoldDB" id="A0A1X1R7E6"/>
<reference evidence="3 4" key="1">
    <citation type="submission" date="2016-01" db="EMBL/GenBank/DDBJ databases">
        <title>The new phylogeny of the genus Mycobacterium.</title>
        <authorList>
            <person name="Tarcisio F."/>
            <person name="Conor M."/>
            <person name="Antonella G."/>
            <person name="Elisabetta G."/>
            <person name="Giulia F.S."/>
            <person name="Sara T."/>
            <person name="Anna F."/>
            <person name="Clotilde B."/>
            <person name="Roberto B."/>
            <person name="Veronica D.S."/>
            <person name="Fabio R."/>
            <person name="Monica P."/>
            <person name="Olivier J."/>
            <person name="Enrico T."/>
            <person name="Nicola S."/>
        </authorList>
    </citation>
    <scope>NUCLEOTIDE SEQUENCE [LARGE SCALE GENOMIC DNA]</scope>
    <source>
        <strain evidence="3 4">DSM 44179</strain>
    </source>
</reference>
<accession>A0A1X1R7E6</accession>
<name>A0A1X1R7E6_MYCFA</name>
<feature type="region of interest" description="Disordered" evidence="1">
    <location>
        <begin position="373"/>
        <end position="396"/>
    </location>
</feature>
<protein>
    <recommendedName>
        <fullName evidence="2">HNH nuclease domain-containing protein</fullName>
    </recommendedName>
</protein>
<comment type="caution">
    <text evidence="3">The sequence shown here is derived from an EMBL/GenBank/DDBJ whole genome shotgun (WGS) entry which is preliminary data.</text>
</comment>
<sequence length="612" mass="64562">MFDWMTSEAVGSADGSALVTALAEARRVEAVAAGARFMAIAELLVRNEAAGDEEAALDGWANTTSEVGAALGITARRASSLVHTARALRNRLPRIGALLRTGTICERVATVMCWRTMLLSPEAAAAVDTDLAEAVADCARRLGDIGRLPDTGLEMLVDTAVCAHDPDARYRVHRSARGRTFEVGKADDELGVATVWGALLASDKPLVERTIDRVVAGVCKEDPRGAGELRSDAAALLLTMGGDRLACRCNRPECPQNDGSGVADRSRAGKVIVHVLADQAAVDAAVAEVASAPSIGRPWLESQDHTVVVHVPQDSWEHRYSPAEMAARLAAAAVHDPDEGPDEDPVELRAPADPGLDAALAELLAAETPAPRACTRAHGLRPPKPPPTPTSPAAGRGVAVMVGGPVVPIPLLAELIRTGATLKALAPPGAEPEPHYRPSARLALWDQARDLLCRFPGCSKPADRCDIDHVTPYPHGPTHPGNNGCDCRTHHLAKTFAGWRCVQAADGTLTWTSPNGARYATVPLGGLLFPQWDIVTPLPAAAADAQASKTAEGQRGLAMPKRCRTRAQDQAARIAAERAANHIENSAYDAEMEAAFAAAQDEPDEDDEPPPF</sequence>
<evidence type="ECO:0000259" key="2">
    <source>
        <dbReference type="SMART" id="SM00507"/>
    </source>
</evidence>
<dbReference type="Proteomes" id="UP000193484">
    <property type="component" value="Unassembled WGS sequence"/>
</dbReference>